<dbReference type="Gene3D" id="1.10.8.10">
    <property type="entry name" value="DNA helicase RuvA subunit, C-terminal domain"/>
    <property type="match status" value="1"/>
</dbReference>
<dbReference type="HAMAP" id="MF_00031">
    <property type="entry name" value="DNA_HJ_migration_RuvA"/>
    <property type="match status" value="1"/>
</dbReference>
<evidence type="ECO:0000256" key="5">
    <source>
        <dbReference type="ARBA" id="ARBA00023204"/>
    </source>
</evidence>
<dbReference type="InterPro" id="IPR010994">
    <property type="entry name" value="RuvA_2-like"/>
</dbReference>
<dbReference type="SUPFAM" id="SSF50249">
    <property type="entry name" value="Nucleic acid-binding proteins"/>
    <property type="match status" value="1"/>
</dbReference>
<dbReference type="SUPFAM" id="SSF47781">
    <property type="entry name" value="RuvA domain 2-like"/>
    <property type="match status" value="1"/>
</dbReference>
<evidence type="ECO:0000259" key="7">
    <source>
        <dbReference type="SMART" id="SM00278"/>
    </source>
</evidence>
<dbReference type="GO" id="GO:0000400">
    <property type="term" value="F:four-way junction DNA binding"/>
    <property type="evidence" value="ECO:0007669"/>
    <property type="project" value="UniProtKB-UniRule"/>
</dbReference>
<dbReference type="CDD" id="cd14332">
    <property type="entry name" value="UBA_RuvA_C"/>
    <property type="match status" value="1"/>
</dbReference>
<dbReference type="STRING" id="1969733.B5V00_07635"/>
<keyword evidence="4 6" id="KW-0233">DNA recombination</keyword>
<comment type="domain">
    <text evidence="6">Has three domains with a flexible linker between the domains II and III and assumes an 'L' shape. Domain III is highly mobile and contacts RuvB.</text>
</comment>
<dbReference type="GO" id="GO:0006310">
    <property type="term" value="P:DNA recombination"/>
    <property type="evidence" value="ECO:0007669"/>
    <property type="project" value="UniProtKB-UniRule"/>
</dbReference>
<evidence type="ECO:0000313" key="9">
    <source>
        <dbReference type="Proteomes" id="UP000193136"/>
    </source>
</evidence>
<dbReference type="InterPro" id="IPR000085">
    <property type="entry name" value="RuvA"/>
</dbReference>
<dbReference type="InterPro" id="IPR012340">
    <property type="entry name" value="NA-bd_OB-fold"/>
</dbReference>
<evidence type="ECO:0000256" key="6">
    <source>
        <dbReference type="HAMAP-Rule" id="MF_00031"/>
    </source>
</evidence>
<organism evidence="8 9">
    <name type="scientific">Geothermobacter hydrogeniphilus</name>
    <dbReference type="NCBI Taxonomy" id="1969733"/>
    <lineage>
        <taxon>Bacteria</taxon>
        <taxon>Pseudomonadati</taxon>
        <taxon>Thermodesulfobacteriota</taxon>
        <taxon>Desulfuromonadia</taxon>
        <taxon>Desulfuromonadales</taxon>
        <taxon>Geothermobacteraceae</taxon>
        <taxon>Geothermobacter</taxon>
    </lineage>
</organism>
<dbReference type="InterPro" id="IPR036267">
    <property type="entry name" value="RuvA_C_sf"/>
</dbReference>
<feature type="domain" description="Helix-hairpin-helix DNA-binding motif class 1" evidence="7">
    <location>
        <begin position="72"/>
        <end position="91"/>
    </location>
</feature>
<dbReference type="Pfam" id="PF14520">
    <property type="entry name" value="HHH_5"/>
    <property type="match status" value="1"/>
</dbReference>
<evidence type="ECO:0000256" key="3">
    <source>
        <dbReference type="ARBA" id="ARBA00023125"/>
    </source>
</evidence>
<dbReference type="Gene3D" id="2.40.50.140">
    <property type="entry name" value="Nucleic acid-binding proteins"/>
    <property type="match status" value="1"/>
</dbReference>
<dbReference type="InterPro" id="IPR003583">
    <property type="entry name" value="Hlx-hairpin-Hlx_DNA-bd_motif"/>
</dbReference>
<keyword evidence="9" id="KW-1185">Reference proteome</keyword>
<comment type="subcellular location">
    <subcellularLocation>
        <location evidence="6">Cytoplasm</location>
    </subcellularLocation>
</comment>
<comment type="similarity">
    <text evidence="6">Belongs to the RuvA family.</text>
</comment>
<gene>
    <name evidence="6" type="primary">ruvA</name>
    <name evidence="8" type="ORF">B5V00_07635</name>
</gene>
<sequence length="198" mass="21230">MIAQLTGLIAYRSLDHIILDVNGVGYRVIVPLSTFYALPDQGQVTLQVQTHVKEDSFQLFGFATFDEKEMFRLLIGVSGVGPKLAVNILSNIGTDELRTALGEGNLARLSSIPGIGKKTAERLVVDLREKARASAPETATGQTATTTGTGFSLEDALSALTNLGYKENQARKAIESLDISPGSTVEEILKGALRLLIK</sequence>
<keyword evidence="5 6" id="KW-0234">DNA repair</keyword>
<evidence type="ECO:0000256" key="2">
    <source>
        <dbReference type="ARBA" id="ARBA00022763"/>
    </source>
</evidence>
<dbReference type="RefSeq" id="WP_085010185.1">
    <property type="nucleotide sequence ID" value="NZ_NAAD01000008.1"/>
</dbReference>
<feature type="region of interest" description="Domain III" evidence="6">
    <location>
        <begin position="147"/>
        <end position="198"/>
    </location>
</feature>
<accession>A0A1X0Y5E7</accession>
<protein>
    <recommendedName>
        <fullName evidence="6">Holliday junction branch migration complex subunit RuvA</fullName>
    </recommendedName>
</protein>
<dbReference type="InterPro" id="IPR013849">
    <property type="entry name" value="DNA_helicase_Holl-junc_RuvA_I"/>
</dbReference>
<keyword evidence="1 6" id="KW-0963">Cytoplasm</keyword>
<feature type="domain" description="Helix-hairpin-helix DNA-binding motif class 1" evidence="7">
    <location>
        <begin position="107"/>
        <end position="126"/>
    </location>
</feature>
<evidence type="ECO:0000256" key="1">
    <source>
        <dbReference type="ARBA" id="ARBA00022490"/>
    </source>
</evidence>
<evidence type="ECO:0000313" key="8">
    <source>
        <dbReference type="EMBL" id="ORJ60430.1"/>
    </source>
</evidence>
<evidence type="ECO:0000256" key="4">
    <source>
        <dbReference type="ARBA" id="ARBA00023172"/>
    </source>
</evidence>
<dbReference type="GO" id="GO:0009379">
    <property type="term" value="C:Holliday junction helicase complex"/>
    <property type="evidence" value="ECO:0007669"/>
    <property type="project" value="InterPro"/>
</dbReference>
<dbReference type="Pfam" id="PF07499">
    <property type="entry name" value="RuvA_C"/>
    <property type="match status" value="1"/>
</dbReference>
<comment type="subunit">
    <text evidence="6">Homotetramer. Forms an RuvA(8)-RuvB(12)-Holliday junction (HJ) complex. HJ DNA is sandwiched between 2 RuvA tetramers; dsDNA enters through RuvA and exits via RuvB. An RuvB hexamer assembles on each DNA strand where it exits the tetramer. Each RuvB hexamer is contacted by two RuvA subunits (via domain III) on 2 adjacent RuvB subunits; this complex drives branch migration. In the full resolvosome a probable DNA-RuvA(4)-RuvB(12)-RuvC(2) complex forms which resolves the HJ.</text>
</comment>
<comment type="caution">
    <text evidence="8">The sequence shown here is derived from an EMBL/GenBank/DDBJ whole genome shotgun (WGS) entry which is preliminary data.</text>
</comment>
<dbReference type="Proteomes" id="UP000193136">
    <property type="component" value="Unassembled WGS sequence"/>
</dbReference>
<name>A0A1X0Y5E7_9BACT</name>
<dbReference type="GO" id="GO:0009378">
    <property type="term" value="F:four-way junction helicase activity"/>
    <property type="evidence" value="ECO:0007669"/>
    <property type="project" value="InterPro"/>
</dbReference>
<dbReference type="Gene3D" id="1.10.150.20">
    <property type="entry name" value="5' to 3' exonuclease, C-terminal subdomain"/>
    <property type="match status" value="1"/>
</dbReference>
<dbReference type="NCBIfam" id="TIGR00084">
    <property type="entry name" value="ruvA"/>
    <property type="match status" value="1"/>
</dbReference>
<dbReference type="GO" id="GO:0006281">
    <property type="term" value="P:DNA repair"/>
    <property type="evidence" value="ECO:0007669"/>
    <property type="project" value="UniProtKB-UniRule"/>
</dbReference>
<dbReference type="SUPFAM" id="SSF46929">
    <property type="entry name" value="DNA helicase RuvA subunit, C-terminal domain"/>
    <property type="match status" value="1"/>
</dbReference>
<comment type="caution">
    <text evidence="6">Lacks conserved residue(s) required for the propagation of feature annotation.</text>
</comment>
<comment type="function">
    <text evidence="6">The RuvA-RuvB-RuvC complex processes Holliday junction (HJ) DNA during genetic recombination and DNA repair, while the RuvA-RuvB complex plays an important role in the rescue of blocked DNA replication forks via replication fork reversal (RFR). RuvA specifically binds to HJ cruciform DNA, conferring on it an open structure. The RuvB hexamer acts as an ATP-dependent pump, pulling dsDNA into and through the RuvAB complex. HJ branch migration allows RuvC to scan DNA until it finds its consensus sequence, where it cleaves and resolves the cruciform DNA.</text>
</comment>
<dbReference type="OrthoDB" id="5293449at2"/>
<dbReference type="GO" id="GO:0048476">
    <property type="term" value="C:Holliday junction resolvase complex"/>
    <property type="evidence" value="ECO:0007669"/>
    <property type="project" value="UniProtKB-UniRule"/>
</dbReference>
<dbReference type="Pfam" id="PF01330">
    <property type="entry name" value="RuvA_N"/>
    <property type="match status" value="1"/>
</dbReference>
<dbReference type="InterPro" id="IPR011114">
    <property type="entry name" value="RuvA_C"/>
</dbReference>
<keyword evidence="2 6" id="KW-0227">DNA damage</keyword>
<dbReference type="GO" id="GO:0005737">
    <property type="term" value="C:cytoplasm"/>
    <property type="evidence" value="ECO:0007669"/>
    <property type="project" value="UniProtKB-SubCell"/>
</dbReference>
<dbReference type="AlphaFoldDB" id="A0A1X0Y5E7"/>
<dbReference type="SMART" id="SM00278">
    <property type="entry name" value="HhH1"/>
    <property type="match status" value="2"/>
</dbReference>
<dbReference type="GO" id="GO:0005524">
    <property type="term" value="F:ATP binding"/>
    <property type="evidence" value="ECO:0007669"/>
    <property type="project" value="InterPro"/>
</dbReference>
<dbReference type="EMBL" id="NAAD01000008">
    <property type="protein sequence ID" value="ORJ60430.1"/>
    <property type="molecule type" value="Genomic_DNA"/>
</dbReference>
<reference evidence="8 9" key="1">
    <citation type="submission" date="2017-03" db="EMBL/GenBank/DDBJ databases">
        <title>Genome sequence of Geothermobacter sp. EPR-M, Deep-Sea Iron Reducer.</title>
        <authorList>
            <person name="Tully B."/>
            <person name="Savalia P."/>
            <person name="Abuyen K."/>
            <person name="Baughan C."/>
            <person name="Romero E."/>
            <person name="Ronkowski C."/>
            <person name="Torres B."/>
            <person name="Tremblay J."/>
            <person name="Trujillo A."/>
            <person name="Tyler M."/>
            <person name="Perez-Rodriguez I."/>
            <person name="Amend J."/>
        </authorList>
    </citation>
    <scope>NUCLEOTIDE SEQUENCE [LARGE SCALE GENOMIC DNA]</scope>
    <source>
        <strain evidence="8 9">EPR-M</strain>
    </source>
</reference>
<keyword evidence="3 6" id="KW-0238">DNA-binding</keyword>
<proteinExistence type="inferred from homology"/>